<evidence type="ECO:0000313" key="4">
    <source>
        <dbReference type="EMBL" id="OJA16764.1"/>
    </source>
</evidence>
<evidence type="ECO:0000259" key="3">
    <source>
        <dbReference type="PROSITE" id="PS51462"/>
    </source>
</evidence>
<gene>
    <name evidence="4" type="ORF">AZE42_10376</name>
</gene>
<dbReference type="STRING" id="180088.A0A1J8QYP5"/>
<dbReference type="PANTHER" id="PTHR12992:SF45">
    <property type="entry name" value="NUDIX HYDROLASE DOMAIN-CONTAINING PROTEIN"/>
    <property type="match status" value="1"/>
</dbReference>
<name>A0A1J8QYP5_9AGAM</name>
<keyword evidence="2" id="KW-1133">Transmembrane helix</keyword>
<feature type="region of interest" description="Disordered" evidence="1">
    <location>
        <begin position="197"/>
        <end position="225"/>
    </location>
</feature>
<keyword evidence="2" id="KW-0812">Transmembrane</keyword>
<evidence type="ECO:0000313" key="5">
    <source>
        <dbReference type="Proteomes" id="UP000183567"/>
    </source>
</evidence>
<dbReference type="PROSITE" id="PS51462">
    <property type="entry name" value="NUDIX"/>
    <property type="match status" value="1"/>
</dbReference>
<dbReference type="InterPro" id="IPR000086">
    <property type="entry name" value="NUDIX_hydrolase_dom"/>
</dbReference>
<feature type="domain" description="Nudix hydrolase" evidence="3">
    <location>
        <begin position="97"/>
        <end position="266"/>
    </location>
</feature>
<evidence type="ECO:0000256" key="2">
    <source>
        <dbReference type="SAM" id="Phobius"/>
    </source>
</evidence>
<dbReference type="EMBL" id="LVVM01002366">
    <property type="protein sequence ID" value="OJA16764.1"/>
    <property type="molecule type" value="Genomic_DNA"/>
</dbReference>
<accession>A0A1J8QYP5</accession>
<protein>
    <recommendedName>
        <fullName evidence="3">Nudix hydrolase domain-containing protein</fullName>
    </recommendedName>
</protein>
<keyword evidence="2" id="KW-0472">Membrane</keyword>
<dbReference type="InterPro" id="IPR045121">
    <property type="entry name" value="CoAse"/>
</dbReference>
<dbReference type="Gene3D" id="3.90.79.10">
    <property type="entry name" value="Nucleoside Triphosphate Pyrophosphohydrolase"/>
    <property type="match status" value="1"/>
</dbReference>
<dbReference type="OrthoDB" id="10260614at2759"/>
<dbReference type="GO" id="GO:0015938">
    <property type="term" value="P:coenzyme A catabolic process"/>
    <property type="evidence" value="ECO:0007669"/>
    <property type="project" value="TreeGrafter"/>
</dbReference>
<dbReference type="Pfam" id="PF00293">
    <property type="entry name" value="NUDIX"/>
    <property type="match status" value="1"/>
</dbReference>
<keyword evidence="5" id="KW-1185">Reference proteome</keyword>
<dbReference type="CDD" id="cd03426">
    <property type="entry name" value="NUDIX_CoAse_Nudt7"/>
    <property type="match status" value="1"/>
</dbReference>
<proteinExistence type="predicted"/>
<dbReference type="AlphaFoldDB" id="A0A1J8QYP5"/>
<dbReference type="SUPFAM" id="SSF55811">
    <property type="entry name" value="Nudix"/>
    <property type="match status" value="1"/>
</dbReference>
<dbReference type="PANTHER" id="PTHR12992">
    <property type="entry name" value="NUDIX HYDROLASE"/>
    <property type="match status" value="1"/>
</dbReference>
<dbReference type="GO" id="GO:0010945">
    <property type="term" value="F:coenzyme A diphosphatase activity"/>
    <property type="evidence" value="ECO:0007669"/>
    <property type="project" value="InterPro"/>
</dbReference>
<feature type="transmembrane region" description="Helical" evidence="2">
    <location>
        <begin position="17"/>
        <end position="35"/>
    </location>
</feature>
<organism evidence="4 5">
    <name type="scientific">Rhizopogon vesiculosus</name>
    <dbReference type="NCBI Taxonomy" id="180088"/>
    <lineage>
        <taxon>Eukaryota</taxon>
        <taxon>Fungi</taxon>
        <taxon>Dikarya</taxon>
        <taxon>Basidiomycota</taxon>
        <taxon>Agaricomycotina</taxon>
        <taxon>Agaricomycetes</taxon>
        <taxon>Agaricomycetidae</taxon>
        <taxon>Boletales</taxon>
        <taxon>Suillineae</taxon>
        <taxon>Rhizopogonaceae</taxon>
        <taxon>Rhizopogon</taxon>
    </lineage>
</organism>
<dbReference type="InterPro" id="IPR015797">
    <property type="entry name" value="NUDIX_hydrolase-like_dom_sf"/>
</dbReference>
<sequence>MYALPSSFPALELDVNALYVGLTVLAMVVMCLKTYTMMALEFSESTISPMANADLERLLRDIPAHALKPLTSKSKACIQRLRTCQIDRPDLSRQPRRKLAAVLVLLYEQSGELRVLLTTRSKSLRAHPGQTALPGGKADDTDGSLIWTAFREANEEVGLPLPSTSSNIHFVTTLPPFLSTSQLLVMPVVAFSSSLSSSLLPSSPLVSDSSSNSTSDKLSSPSSHPILSSLTPSLTEVDRIFDHPLEAMLDPQLILNNGEPLVGEGEDWPYGAGEVHNTTDVRFDAYDGLIYRMHRFRTCASPIKGLTADILTSVAELAYGRKPVYGQHPSNSEDDQGETYRAVVNRRIAENEMALKTLEGGGKV</sequence>
<dbReference type="Proteomes" id="UP000183567">
    <property type="component" value="Unassembled WGS sequence"/>
</dbReference>
<reference evidence="4 5" key="1">
    <citation type="submission" date="2016-03" db="EMBL/GenBank/DDBJ databases">
        <title>Comparative genomics of the ectomycorrhizal sister species Rhizopogon vinicolor and Rhizopogon vesiculosus (Basidiomycota: Boletales) reveals a divergence of the mating type B locus.</title>
        <authorList>
            <person name="Mujic A.B."/>
            <person name="Kuo A."/>
            <person name="Tritt A."/>
            <person name="Lipzen A."/>
            <person name="Chen C."/>
            <person name="Johnson J."/>
            <person name="Sharma A."/>
            <person name="Barry K."/>
            <person name="Grigoriev I.V."/>
            <person name="Spatafora J.W."/>
        </authorList>
    </citation>
    <scope>NUCLEOTIDE SEQUENCE [LARGE SCALE GENOMIC DNA]</scope>
    <source>
        <strain evidence="4 5">AM-OR11-056</strain>
    </source>
</reference>
<comment type="caution">
    <text evidence="4">The sequence shown here is derived from an EMBL/GenBank/DDBJ whole genome shotgun (WGS) entry which is preliminary data.</text>
</comment>
<evidence type="ECO:0000256" key="1">
    <source>
        <dbReference type="SAM" id="MobiDB-lite"/>
    </source>
</evidence>